<evidence type="ECO:0000259" key="6">
    <source>
        <dbReference type="PROSITE" id="PS50850"/>
    </source>
</evidence>
<evidence type="ECO:0000313" key="7">
    <source>
        <dbReference type="EMBL" id="KAK8836030.1"/>
    </source>
</evidence>
<comment type="caution">
    <text evidence="7">The sequence shown here is derived from an EMBL/GenBank/DDBJ whole genome shotgun (WGS) entry which is preliminary data.</text>
</comment>
<feature type="transmembrane region" description="Helical" evidence="5">
    <location>
        <begin position="339"/>
        <end position="358"/>
    </location>
</feature>
<keyword evidence="4 5" id="KW-0472">Membrane</keyword>
<evidence type="ECO:0000256" key="3">
    <source>
        <dbReference type="ARBA" id="ARBA00022989"/>
    </source>
</evidence>
<dbReference type="InterPro" id="IPR003663">
    <property type="entry name" value="Sugar/inositol_transpt"/>
</dbReference>
<comment type="subcellular location">
    <subcellularLocation>
        <location evidence="1">Membrane</location>
        <topology evidence="1">Multi-pass membrane protein</topology>
    </subcellularLocation>
</comment>
<gene>
    <name evidence="7" type="ORF">M9Y10_040230</name>
</gene>
<dbReference type="Pfam" id="PF00083">
    <property type="entry name" value="Sugar_tr"/>
    <property type="match status" value="2"/>
</dbReference>
<feature type="transmembrane region" description="Helical" evidence="5">
    <location>
        <begin position="365"/>
        <end position="386"/>
    </location>
</feature>
<dbReference type="InterPro" id="IPR020846">
    <property type="entry name" value="MFS_dom"/>
</dbReference>
<dbReference type="EMBL" id="JAPFFF010000071">
    <property type="protein sequence ID" value="KAK8836030.1"/>
    <property type="molecule type" value="Genomic_DNA"/>
</dbReference>
<dbReference type="PRINTS" id="PR00171">
    <property type="entry name" value="SUGRTRNSPORT"/>
</dbReference>
<dbReference type="PANTHER" id="PTHR48021">
    <property type="match status" value="1"/>
</dbReference>
<dbReference type="InterPro" id="IPR005828">
    <property type="entry name" value="MFS_sugar_transport-like"/>
</dbReference>
<dbReference type="InterPro" id="IPR005829">
    <property type="entry name" value="Sugar_transporter_CS"/>
</dbReference>
<name>A0ABR2GS06_9EUKA</name>
<feature type="transmembrane region" description="Helical" evidence="5">
    <location>
        <begin position="167"/>
        <end position="186"/>
    </location>
</feature>
<dbReference type="PROSITE" id="PS00216">
    <property type="entry name" value="SUGAR_TRANSPORT_1"/>
    <property type="match status" value="1"/>
</dbReference>
<dbReference type="InterPro" id="IPR036259">
    <property type="entry name" value="MFS_trans_sf"/>
</dbReference>
<organism evidence="7 8">
    <name type="scientific">Tritrichomonas musculus</name>
    <dbReference type="NCBI Taxonomy" id="1915356"/>
    <lineage>
        <taxon>Eukaryota</taxon>
        <taxon>Metamonada</taxon>
        <taxon>Parabasalia</taxon>
        <taxon>Tritrichomonadida</taxon>
        <taxon>Tritrichomonadidae</taxon>
        <taxon>Tritrichomonas</taxon>
    </lineage>
</organism>
<feature type="transmembrane region" description="Helical" evidence="5">
    <location>
        <begin position="105"/>
        <end position="127"/>
    </location>
</feature>
<evidence type="ECO:0000313" key="8">
    <source>
        <dbReference type="Proteomes" id="UP001470230"/>
    </source>
</evidence>
<feature type="transmembrane region" description="Helical" evidence="5">
    <location>
        <begin position="51"/>
        <end position="69"/>
    </location>
</feature>
<accession>A0ABR2GS06</accession>
<dbReference type="Proteomes" id="UP001470230">
    <property type="component" value="Unassembled WGS sequence"/>
</dbReference>
<evidence type="ECO:0000256" key="2">
    <source>
        <dbReference type="ARBA" id="ARBA00022692"/>
    </source>
</evidence>
<evidence type="ECO:0000256" key="1">
    <source>
        <dbReference type="ARBA" id="ARBA00004141"/>
    </source>
</evidence>
<sequence length="400" mass="44725">MSCSTKIASYGLIYMLGSLEFGFTLNFGGLPIEGLKESYPDWDFEKDDQKIDFFSNFASLFGCLGGFTIRIFTRFIGVKKTICVFNILNCILWFLYFLLTPDKLVIGIVLRSIQGLITGGIACLTPIQMTNMSPDETVGMLGCMNQFGIVLGMVIFSFAGAFTSFKVLAIIAAVVDLLQAGVIFILPPEKVDKDKHETIFQCKYIRSMMIVSLIMIFQQLCGVNAINSNLGSIMAQTGMEIDQNLQAGLASMTQLVSVLIAAFNMDGLGRRKMYIFSACMIVLSQILYIICMKLDAVGWMKACSVFLYLLSFGQGLGPVPWFVAHDLFPRQLRLDGETVVTFVNMIFSFIVTYVFPIMKENIEEYLIMVIFMCITILGIPFGWHFIPKKNEVNDDNLTLI</sequence>
<feature type="transmembrane region" description="Helical" evidence="5">
    <location>
        <begin position="207"/>
        <end position="226"/>
    </location>
</feature>
<dbReference type="InterPro" id="IPR050549">
    <property type="entry name" value="MFS_Trehalose_Transporter"/>
</dbReference>
<reference evidence="7 8" key="1">
    <citation type="submission" date="2024-04" db="EMBL/GenBank/DDBJ databases">
        <title>Tritrichomonas musculus Genome.</title>
        <authorList>
            <person name="Alves-Ferreira E."/>
            <person name="Grigg M."/>
            <person name="Lorenzi H."/>
            <person name="Galac M."/>
        </authorList>
    </citation>
    <scope>NUCLEOTIDE SEQUENCE [LARGE SCALE GENOMIC DNA]</scope>
    <source>
        <strain evidence="7 8">EAF2021</strain>
    </source>
</reference>
<keyword evidence="2 5" id="KW-0812">Transmembrane</keyword>
<keyword evidence="3 5" id="KW-1133">Transmembrane helix</keyword>
<feature type="transmembrane region" description="Helical" evidence="5">
    <location>
        <begin position="303"/>
        <end position="324"/>
    </location>
</feature>
<proteinExistence type="predicted"/>
<dbReference type="PROSITE" id="PS50850">
    <property type="entry name" value="MFS"/>
    <property type="match status" value="1"/>
</dbReference>
<protein>
    <submittedName>
        <fullName evidence="7">Glucose import</fullName>
    </submittedName>
</protein>
<feature type="transmembrane region" description="Helical" evidence="5">
    <location>
        <begin position="273"/>
        <end position="291"/>
    </location>
</feature>
<dbReference type="SUPFAM" id="SSF103473">
    <property type="entry name" value="MFS general substrate transporter"/>
    <property type="match status" value="1"/>
</dbReference>
<feature type="transmembrane region" description="Helical" evidence="5">
    <location>
        <begin position="139"/>
        <end position="161"/>
    </location>
</feature>
<feature type="transmembrane region" description="Helical" evidence="5">
    <location>
        <begin position="12"/>
        <end position="31"/>
    </location>
</feature>
<dbReference type="Gene3D" id="1.20.1250.20">
    <property type="entry name" value="MFS general substrate transporter like domains"/>
    <property type="match status" value="2"/>
</dbReference>
<feature type="domain" description="Major facilitator superfamily (MFS) profile" evidence="6">
    <location>
        <begin position="10"/>
        <end position="390"/>
    </location>
</feature>
<feature type="transmembrane region" description="Helical" evidence="5">
    <location>
        <begin position="81"/>
        <end position="99"/>
    </location>
</feature>
<evidence type="ECO:0000256" key="4">
    <source>
        <dbReference type="ARBA" id="ARBA00023136"/>
    </source>
</evidence>
<keyword evidence="8" id="KW-1185">Reference proteome</keyword>
<evidence type="ECO:0000256" key="5">
    <source>
        <dbReference type="SAM" id="Phobius"/>
    </source>
</evidence>
<dbReference type="PANTHER" id="PTHR48021:SF1">
    <property type="entry name" value="GH07001P-RELATED"/>
    <property type="match status" value="1"/>
</dbReference>